<keyword evidence="1" id="KW-0472">Membrane</keyword>
<sequence>MTTIRETIRGMAERANPAFATGAILLPVAAFAYVLQFGTLIQHTFVHVMAGVLWTGIDLFMALVLGPVLGGLAVEERASVFERFTPKMTFLMPSLALVTIGGGVTLAVRIAFYENLQPWIAILTAASLLPALALIGWQFGAFGDRRWQAAFGVALVGSGAYLAATLPDFAMTEPAIVVAIAIVIVLSVVGFGVLLPGEVRMYRQMVSDEPDATVISAIGMRNARLSGVQGVFQLAIIAVMVYLRYGGF</sequence>
<keyword evidence="1" id="KW-0812">Transmembrane</keyword>
<dbReference type="OrthoDB" id="10480at2157"/>
<dbReference type="AlphaFoldDB" id="A0A285NY92"/>
<evidence type="ECO:0000313" key="3">
    <source>
        <dbReference type="Proteomes" id="UP000219453"/>
    </source>
</evidence>
<evidence type="ECO:0000256" key="1">
    <source>
        <dbReference type="SAM" id="Phobius"/>
    </source>
</evidence>
<feature type="transmembrane region" description="Helical" evidence="1">
    <location>
        <begin position="225"/>
        <end position="245"/>
    </location>
</feature>
<feature type="transmembrane region" description="Helical" evidence="1">
    <location>
        <begin position="118"/>
        <end position="137"/>
    </location>
</feature>
<dbReference type="Proteomes" id="UP000219453">
    <property type="component" value="Unassembled WGS sequence"/>
</dbReference>
<feature type="transmembrane region" description="Helical" evidence="1">
    <location>
        <begin position="175"/>
        <end position="195"/>
    </location>
</feature>
<evidence type="ECO:0000313" key="2">
    <source>
        <dbReference type="EMBL" id="SNZ12611.1"/>
    </source>
</evidence>
<feature type="transmembrane region" description="Helical" evidence="1">
    <location>
        <begin position="45"/>
        <end position="69"/>
    </location>
</feature>
<feature type="transmembrane region" description="Helical" evidence="1">
    <location>
        <begin position="90"/>
        <end position="112"/>
    </location>
</feature>
<accession>A0A285NY92</accession>
<reference evidence="2 3" key="1">
    <citation type="submission" date="2017-09" db="EMBL/GenBank/DDBJ databases">
        <authorList>
            <person name="Ehlers B."/>
            <person name="Leendertz F.H."/>
        </authorList>
    </citation>
    <scope>NUCLEOTIDE SEQUENCE [LARGE SCALE GENOMIC DNA]</scope>
    <source>
        <strain evidence="2 3">DSM 27208</strain>
    </source>
</reference>
<feature type="transmembrane region" description="Helical" evidence="1">
    <location>
        <begin position="149"/>
        <end position="169"/>
    </location>
</feature>
<protein>
    <submittedName>
        <fullName evidence="2">Uncharacterized protein</fullName>
    </submittedName>
</protein>
<proteinExistence type="predicted"/>
<dbReference type="EMBL" id="OBEJ01000002">
    <property type="protein sequence ID" value="SNZ12611.1"/>
    <property type="molecule type" value="Genomic_DNA"/>
</dbReference>
<name>A0A285NY92_NATPI</name>
<keyword evidence="3" id="KW-1185">Reference proteome</keyword>
<feature type="transmembrane region" description="Helical" evidence="1">
    <location>
        <begin position="18"/>
        <end position="39"/>
    </location>
</feature>
<keyword evidence="1" id="KW-1133">Transmembrane helix</keyword>
<organism evidence="2 3">
    <name type="scientific">Natronoarchaeum philippinense</name>
    <dbReference type="NCBI Taxonomy" id="558529"/>
    <lineage>
        <taxon>Archaea</taxon>
        <taxon>Methanobacteriati</taxon>
        <taxon>Methanobacteriota</taxon>
        <taxon>Stenosarchaea group</taxon>
        <taxon>Halobacteria</taxon>
        <taxon>Halobacteriales</taxon>
        <taxon>Natronoarchaeaceae</taxon>
    </lineage>
</organism>
<gene>
    <name evidence="2" type="ORF">SAMN06269185_1832</name>
</gene>